<dbReference type="SMART" id="SM00690">
    <property type="entry name" value="DM5"/>
    <property type="match status" value="1"/>
</dbReference>
<keyword evidence="5" id="KW-1185">Reference proteome</keyword>
<dbReference type="Proteomes" id="UP001152799">
    <property type="component" value="Chromosome 9"/>
</dbReference>
<sequence length="532" mass="53859">MKILLLLALAALSNADVSHLSGGYQYNNPASQSSYGAPQGSVVGHGSVPSVNFVQYSQQQQQPSNAYQFSSQYSQTTGSGSPSLSSFNVGASPSQGNSGFGFNGQSSTVSNGASFDFGAGASQGSSGFGSGAASGVNGQSSIASNGAAFDFGAHANQGSSGSGFGLGQTGGASFNFGAHQQNSGLGGISAYQGQTSGGSIDESFGVVTDAAAGASASAAADVSKHLYFFSAPEQEDEVIEAKYDLPAVPAKKTYKIIFIKAPAYKNQGTIVVPPPPQNEEKTLVYVLVKKPEGQPKIHFKEAAPTQPTKPEVFFIKYKTQKEAENAVAEIQNKHGATGQVIANLPAGTQAAFQSPDGSIVHNPSSVDIGSLSGIGLSGGAASLTSVGTGFGATATSGSFSLDSLGANTATIDSRIGGQQTSVEQNSEGGVNVQVTADQGLVSQSPTPASFGQSAVDSLSGFTLSTVIASGTSGAETVPENSEEFTTVENTAASQDCCSGNVASADNDVQGSTGFSEYGVPKNRRFARNFKKY</sequence>
<dbReference type="GO" id="GO:0008010">
    <property type="term" value="F:structural constituent of chitin-based larval cuticle"/>
    <property type="evidence" value="ECO:0007669"/>
    <property type="project" value="TreeGrafter"/>
</dbReference>
<reference evidence="4" key="1">
    <citation type="submission" date="2022-01" db="EMBL/GenBank/DDBJ databases">
        <authorList>
            <person name="King R."/>
        </authorList>
    </citation>
    <scope>NUCLEOTIDE SEQUENCE</scope>
</reference>
<proteinExistence type="predicted"/>
<gene>
    <name evidence="4" type="ORF">CEUTPL_LOCUS13538</name>
</gene>
<dbReference type="GO" id="GO:0062129">
    <property type="term" value="C:chitin-based extracellular matrix"/>
    <property type="evidence" value="ECO:0007669"/>
    <property type="project" value="TreeGrafter"/>
</dbReference>
<feature type="signal peptide" evidence="2">
    <location>
        <begin position="1"/>
        <end position="15"/>
    </location>
</feature>
<dbReference type="OrthoDB" id="6762134at2759"/>
<dbReference type="PANTHER" id="PTHR31927:SF16">
    <property type="entry name" value="LP07342P"/>
    <property type="match status" value="1"/>
</dbReference>
<feature type="compositionally biased region" description="Low complexity" evidence="1">
    <location>
        <begin position="65"/>
        <end position="83"/>
    </location>
</feature>
<accession>A0A9N9N120</accession>
<feature type="chain" id="PRO_5040139073" description="DUF243 domain-containing protein" evidence="2">
    <location>
        <begin position="16"/>
        <end position="532"/>
    </location>
</feature>
<evidence type="ECO:0000313" key="4">
    <source>
        <dbReference type="EMBL" id="CAG9773137.1"/>
    </source>
</evidence>
<dbReference type="GO" id="GO:0040003">
    <property type="term" value="P:chitin-based cuticle development"/>
    <property type="evidence" value="ECO:0007669"/>
    <property type="project" value="TreeGrafter"/>
</dbReference>
<feature type="region of interest" description="Disordered" evidence="1">
    <location>
        <begin position="65"/>
        <end position="91"/>
    </location>
</feature>
<evidence type="ECO:0000259" key="3">
    <source>
        <dbReference type="SMART" id="SM00690"/>
    </source>
</evidence>
<dbReference type="EMBL" id="OU892285">
    <property type="protein sequence ID" value="CAG9773137.1"/>
    <property type="molecule type" value="Genomic_DNA"/>
</dbReference>
<dbReference type="InterPro" id="IPR004145">
    <property type="entry name" value="DUF243"/>
</dbReference>
<name>A0A9N9N120_9CUCU</name>
<dbReference type="PANTHER" id="PTHR31927">
    <property type="entry name" value="FI07246P-RELATED-RELATED"/>
    <property type="match status" value="1"/>
</dbReference>
<keyword evidence="2" id="KW-0732">Signal</keyword>
<dbReference type="Pfam" id="PF03103">
    <property type="entry name" value="DUF243"/>
    <property type="match status" value="1"/>
</dbReference>
<evidence type="ECO:0000256" key="1">
    <source>
        <dbReference type="SAM" id="MobiDB-lite"/>
    </source>
</evidence>
<dbReference type="AlphaFoldDB" id="A0A9N9N120"/>
<protein>
    <recommendedName>
        <fullName evidence="3">DUF243 domain-containing protein</fullName>
    </recommendedName>
</protein>
<feature type="domain" description="DUF243" evidence="3">
    <location>
        <begin position="220"/>
        <end position="320"/>
    </location>
</feature>
<evidence type="ECO:0000256" key="2">
    <source>
        <dbReference type="SAM" id="SignalP"/>
    </source>
</evidence>
<evidence type="ECO:0000313" key="5">
    <source>
        <dbReference type="Proteomes" id="UP001152799"/>
    </source>
</evidence>
<organism evidence="4 5">
    <name type="scientific">Ceutorhynchus assimilis</name>
    <name type="common">cabbage seed weevil</name>
    <dbReference type="NCBI Taxonomy" id="467358"/>
    <lineage>
        <taxon>Eukaryota</taxon>
        <taxon>Metazoa</taxon>
        <taxon>Ecdysozoa</taxon>
        <taxon>Arthropoda</taxon>
        <taxon>Hexapoda</taxon>
        <taxon>Insecta</taxon>
        <taxon>Pterygota</taxon>
        <taxon>Neoptera</taxon>
        <taxon>Endopterygota</taxon>
        <taxon>Coleoptera</taxon>
        <taxon>Polyphaga</taxon>
        <taxon>Cucujiformia</taxon>
        <taxon>Curculionidae</taxon>
        <taxon>Ceutorhynchinae</taxon>
        <taxon>Ceutorhynchus</taxon>
    </lineage>
</organism>